<keyword evidence="3" id="KW-1185">Reference proteome</keyword>
<protein>
    <submittedName>
        <fullName evidence="2">Uncharacterized protein</fullName>
    </submittedName>
</protein>
<dbReference type="AlphaFoldDB" id="A0A812MI04"/>
<sequence>ASHLVPGEAVAYWSGHSARHVLPSLAAAIGVPDEKINFLGRWAAAKSASSTYVQTSRQVIHQVQSAICTSLLEGVPKPGYIEEELLQDLNEFGVARGLTNGLLIKAHTVLEWDRESQTWSLGGKFPAISVEAASLDRALAEARITEAPHEAEPVPDAPFFVTVSRSGFRRLHVSKTCAVRQERCLEWTSLQQVTAECADAVCKLRKPRLDSLEDISRIAGWQIHLGTAESEWLPWLGSRMELPDGVTEDAAVLYLSSKVIFFALDGAADLPSRAAVAAIISAWESCQHFAVKEAELKAAAKVLGVTRPVTQTDRMAMKVSYEKTYGTIEDSVEPSDDYLSSKLEELESHEPCASQLSEVTSKKNAGTMGIQTSVDTSGHVRIVKSKQKDNFVKNREMLRDMTPRVWEGYTNFLLGERCFLMKIHGGGVKGMEGSMLRPPWHILLSFEYELRKEAIKKAHHDNRPLKDTLAEVVKDPELKERFFTKCWRAGQAKGKPSKGKSDKAGKSNNGLVDRTPDGREICFAFNAQGCDGTCGRIHICRVRGCGEAHAMWEHFRRLSLKGKPDNATAAN</sequence>
<dbReference type="EMBL" id="CAJNIZ010008557">
    <property type="protein sequence ID" value="CAE7268938.1"/>
    <property type="molecule type" value="Genomic_DNA"/>
</dbReference>
<evidence type="ECO:0000313" key="2">
    <source>
        <dbReference type="EMBL" id="CAE7268938.1"/>
    </source>
</evidence>
<proteinExistence type="predicted"/>
<dbReference type="OrthoDB" id="446918at2759"/>
<name>A0A812MI04_SYMPI</name>
<evidence type="ECO:0000256" key="1">
    <source>
        <dbReference type="SAM" id="MobiDB-lite"/>
    </source>
</evidence>
<organism evidence="2 3">
    <name type="scientific">Symbiodinium pilosum</name>
    <name type="common">Dinoflagellate</name>
    <dbReference type="NCBI Taxonomy" id="2952"/>
    <lineage>
        <taxon>Eukaryota</taxon>
        <taxon>Sar</taxon>
        <taxon>Alveolata</taxon>
        <taxon>Dinophyceae</taxon>
        <taxon>Suessiales</taxon>
        <taxon>Symbiodiniaceae</taxon>
        <taxon>Symbiodinium</taxon>
    </lineage>
</organism>
<feature type="non-terminal residue" evidence="2">
    <location>
        <position position="571"/>
    </location>
</feature>
<accession>A0A812MI04</accession>
<gene>
    <name evidence="2" type="ORF">SPIL2461_LOCUS5880</name>
</gene>
<comment type="caution">
    <text evidence="2">The sequence shown here is derived from an EMBL/GenBank/DDBJ whole genome shotgun (WGS) entry which is preliminary data.</text>
</comment>
<feature type="region of interest" description="Disordered" evidence="1">
    <location>
        <begin position="491"/>
        <end position="512"/>
    </location>
</feature>
<reference evidence="2" key="1">
    <citation type="submission" date="2021-02" db="EMBL/GenBank/DDBJ databases">
        <authorList>
            <person name="Dougan E. K."/>
            <person name="Rhodes N."/>
            <person name="Thang M."/>
            <person name="Chan C."/>
        </authorList>
    </citation>
    <scope>NUCLEOTIDE SEQUENCE</scope>
</reference>
<dbReference type="Proteomes" id="UP000649617">
    <property type="component" value="Unassembled WGS sequence"/>
</dbReference>
<evidence type="ECO:0000313" key="3">
    <source>
        <dbReference type="Proteomes" id="UP000649617"/>
    </source>
</evidence>